<evidence type="ECO:0000256" key="6">
    <source>
        <dbReference type="ARBA" id="ARBA00022729"/>
    </source>
</evidence>
<reference evidence="18" key="1">
    <citation type="submission" date="2009-03" db="EMBL/GenBank/DDBJ databases">
        <authorList>
            <person name="Warren W."/>
            <person name="Ye L."/>
            <person name="Minx P."/>
            <person name="Worley K."/>
            <person name="Gibbs R."/>
            <person name="Wilson R.K."/>
        </authorList>
    </citation>
    <scope>NUCLEOTIDE SEQUENCE [LARGE SCALE GENOMIC DNA]</scope>
</reference>
<feature type="transmembrane region" description="Helical" evidence="16">
    <location>
        <begin position="637"/>
        <end position="658"/>
    </location>
</feature>
<keyword evidence="9 16" id="KW-0472">Membrane</keyword>
<dbReference type="GO" id="GO:0005737">
    <property type="term" value="C:cytoplasm"/>
    <property type="evidence" value="ECO:0007669"/>
    <property type="project" value="UniProtKB-SubCell"/>
</dbReference>
<dbReference type="FunFam" id="2.10.25.10:FF:000118">
    <property type="entry name" value="protein delta homolog 2"/>
    <property type="match status" value="1"/>
</dbReference>
<evidence type="ECO:0000313" key="19">
    <source>
        <dbReference type="Proteomes" id="UP000008225"/>
    </source>
</evidence>
<keyword evidence="10 14" id="KW-1015">Disulfide bond</keyword>
<dbReference type="Pfam" id="PF00008">
    <property type="entry name" value="EGF"/>
    <property type="match status" value="4"/>
</dbReference>
<dbReference type="GeneTree" id="ENSGT00940000154225"/>
<name>F7IF43_CALJA</name>
<dbReference type="PANTHER" id="PTHR24044:SF507">
    <property type="entry name" value="NOTCH HOMOLOG 2 N-TERMINAL-LIKE PROTEIN B"/>
    <property type="match status" value="1"/>
</dbReference>
<dbReference type="PROSITE" id="PS00022">
    <property type="entry name" value="EGF_1"/>
    <property type="match status" value="4"/>
</dbReference>
<dbReference type="FunCoup" id="F7IF43">
    <property type="interactions" value="86"/>
</dbReference>
<evidence type="ECO:0000256" key="1">
    <source>
        <dbReference type="ARBA" id="ARBA00004479"/>
    </source>
</evidence>
<evidence type="ECO:0000256" key="7">
    <source>
        <dbReference type="ARBA" id="ARBA00022737"/>
    </source>
</evidence>
<accession>F7IF43</accession>
<feature type="compositionally biased region" description="Gly residues" evidence="15">
    <location>
        <begin position="226"/>
        <end position="240"/>
    </location>
</feature>
<keyword evidence="3" id="KW-0963">Cytoplasm</keyword>
<keyword evidence="4 14" id="KW-0245">EGF-like domain</keyword>
<evidence type="ECO:0000256" key="3">
    <source>
        <dbReference type="ARBA" id="ARBA00022490"/>
    </source>
</evidence>
<dbReference type="FunFam" id="2.10.25.10:FF:000018">
    <property type="entry name" value="Delta-like 1"/>
    <property type="match status" value="1"/>
</dbReference>
<dbReference type="AlphaFoldDB" id="F7IF43"/>
<feature type="disulfide bond" evidence="14">
    <location>
        <begin position="488"/>
        <end position="497"/>
    </location>
</feature>
<comment type="subunit">
    <text evidence="12">Monomer. Interacts with SH3RF2.</text>
</comment>
<evidence type="ECO:0000256" key="9">
    <source>
        <dbReference type="ARBA" id="ARBA00023136"/>
    </source>
</evidence>
<dbReference type="Proteomes" id="UP000008225">
    <property type="component" value="Chromosome 10"/>
</dbReference>
<dbReference type="Gene3D" id="2.10.25.10">
    <property type="entry name" value="Laminin"/>
    <property type="match status" value="5"/>
</dbReference>
<dbReference type="SMART" id="SM00179">
    <property type="entry name" value="EGF_CA"/>
    <property type="match status" value="4"/>
</dbReference>
<dbReference type="InterPro" id="IPR000152">
    <property type="entry name" value="EGF-type_Asp/Asn_hydroxyl_site"/>
</dbReference>
<feature type="domain" description="EGF-like" evidence="17">
    <location>
        <begin position="457"/>
        <end position="498"/>
    </location>
</feature>
<feature type="domain" description="EGF-like" evidence="17">
    <location>
        <begin position="418"/>
        <end position="455"/>
    </location>
</feature>
<reference evidence="18" key="3">
    <citation type="submission" date="2025-09" db="UniProtKB">
        <authorList>
            <consortium name="Ensembl"/>
        </authorList>
    </citation>
    <scope>IDENTIFICATION</scope>
</reference>
<sequence>MLCVGVDVTECVHRCPSVYKCACVFGCAGGSACASVCRGPAHAGGCLWLRSRGSACPSALVTKYVPPRTVSTLNLGYSVFELPCAFALRGVGCHRGNCILLRLHGEGYWGRQAFPGCFSVCVCGYVLSSRLHSAPLYFPGHLTIAHVSGTSAISVLVFLRPDLCSPSGSAAQVRSLRLVLGRPVCARPRAVLFWGTCAKRARGTCARLAKSAPVCASGLPGRRSGGGRLCEGRGSPGLAGAGPVRAEAGAGGGGRGGGGRRYEKGGARGGGGSSPAAAVESAARSPVQPWLSPRCAPAPPSASATRSPARRQEPDLHPHRSRDRDPDRPAMTATEALLRVLLLLLAFGHSTHGAECVPACHPQNGLCEDDNVCRCQPGWQGPLCDQCMTSPGCLHGLCEEPWQCVCIDGWDGKLCDIDVRACSSAPCANNGTCVNLDNGLYQCSCAPGYSGKDCQKKDGPCVINGSPCQHGGTCVDDEGRASHASCLCPPGFSGNFCEIVANSCTPNPCENEGVCTDIGGDFRCRCPAGFIDKTCSRPVTNCASGPCQNGATCLQHTQVSYECLCKPEFTGPTCVKKRALSPQQVTRLPSGYGLAYRMTPGVHELPVQQPEHRVLKVSMKELNKSTPLLTEGQAICFTILGVLTSLVVLGTVGIIFLNKCETWVSNLRYNHMLRKKKNLLLQCSSGEDLAVNIIFPEKIGMATFRKEAGDEEI</sequence>
<dbReference type="CDD" id="cd00054">
    <property type="entry name" value="EGF_CA"/>
    <property type="match status" value="4"/>
</dbReference>
<evidence type="ECO:0000256" key="15">
    <source>
        <dbReference type="SAM" id="MobiDB-lite"/>
    </source>
</evidence>
<dbReference type="FunFam" id="2.10.25.10:FF:000551">
    <property type="entry name" value="Protein delta homolog 1"/>
    <property type="match status" value="1"/>
</dbReference>
<reference evidence="18" key="2">
    <citation type="submission" date="2025-08" db="UniProtKB">
        <authorList>
            <consortium name="Ensembl"/>
        </authorList>
    </citation>
    <scope>IDENTIFICATION</scope>
</reference>
<dbReference type="STRING" id="9483.ENSCJAP00000031220"/>
<dbReference type="InterPro" id="IPR000742">
    <property type="entry name" value="EGF"/>
</dbReference>
<evidence type="ECO:0000256" key="4">
    <source>
        <dbReference type="ARBA" id="ARBA00022536"/>
    </source>
</evidence>
<dbReference type="Ensembl" id="ENSCJAT00000032995.5">
    <property type="protein sequence ID" value="ENSCJAP00000031220.4"/>
    <property type="gene ID" value="ENSCJAG00000016972.5"/>
</dbReference>
<feature type="domain" description="EGF-like" evidence="17">
    <location>
        <begin position="538"/>
        <end position="575"/>
    </location>
</feature>
<dbReference type="SMART" id="SM00181">
    <property type="entry name" value="EGF"/>
    <property type="match status" value="7"/>
</dbReference>
<feature type="disulfide bond" evidence="14">
    <location>
        <begin position="445"/>
        <end position="454"/>
    </location>
</feature>
<feature type="domain" description="EGF-like" evidence="17">
    <location>
        <begin position="500"/>
        <end position="536"/>
    </location>
</feature>
<organism evidence="18 19">
    <name type="scientific">Callithrix jacchus</name>
    <name type="common">White-tufted-ear marmoset</name>
    <name type="synonym">Simia Jacchus</name>
    <dbReference type="NCBI Taxonomy" id="9483"/>
    <lineage>
        <taxon>Eukaryota</taxon>
        <taxon>Metazoa</taxon>
        <taxon>Chordata</taxon>
        <taxon>Craniata</taxon>
        <taxon>Vertebrata</taxon>
        <taxon>Euteleostomi</taxon>
        <taxon>Mammalia</taxon>
        <taxon>Eutheria</taxon>
        <taxon>Euarchontoglires</taxon>
        <taxon>Primates</taxon>
        <taxon>Haplorrhini</taxon>
        <taxon>Platyrrhini</taxon>
        <taxon>Cebidae</taxon>
        <taxon>Callitrichinae</taxon>
        <taxon>Callithrix</taxon>
        <taxon>Callithrix</taxon>
    </lineage>
</organism>
<proteinExistence type="predicted"/>
<evidence type="ECO:0000313" key="18">
    <source>
        <dbReference type="Ensembl" id="ENSCJAP00000031220.4"/>
    </source>
</evidence>
<dbReference type="SUPFAM" id="SSF57196">
    <property type="entry name" value="EGF/Laminin"/>
    <property type="match status" value="4"/>
</dbReference>
<feature type="disulfide bond" evidence="14">
    <location>
        <begin position="526"/>
        <end position="535"/>
    </location>
</feature>
<evidence type="ECO:0000256" key="11">
    <source>
        <dbReference type="ARBA" id="ARBA00023180"/>
    </source>
</evidence>
<keyword evidence="19" id="KW-1185">Reference proteome</keyword>
<dbReference type="InterPro" id="IPR050906">
    <property type="entry name" value="Notch_signaling"/>
</dbReference>
<dbReference type="FunFam" id="2.10.25.10:FF:000486">
    <property type="entry name" value="Protein delta homolog 1"/>
    <property type="match status" value="1"/>
</dbReference>
<feature type="region of interest" description="Disordered" evidence="15">
    <location>
        <begin position="226"/>
        <end position="328"/>
    </location>
</feature>
<evidence type="ECO:0000256" key="2">
    <source>
        <dbReference type="ARBA" id="ARBA00004496"/>
    </source>
</evidence>
<evidence type="ECO:0000256" key="12">
    <source>
        <dbReference type="ARBA" id="ARBA00061973"/>
    </source>
</evidence>
<dbReference type="Bgee" id="ENSCJAG00000016972">
    <property type="expression patterns" value="Expressed in ovary and 3 other cell types or tissues"/>
</dbReference>
<dbReference type="PROSITE" id="PS00010">
    <property type="entry name" value="ASX_HYDROXYL"/>
    <property type="match status" value="1"/>
</dbReference>
<evidence type="ECO:0000256" key="10">
    <source>
        <dbReference type="ARBA" id="ARBA00023157"/>
    </source>
</evidence>
<dbReference type="GO" id="GO:0005509">
    <property type="term" value="F:calcium ion binding"/>
    <property type="evidence" value="ECO:0007669"/>
    <property type="project" value="InterPro"/>
</dbReference>
<dbReference type="GO" id="GO:0045746">
    <property type="term" value="P:negative regulation of Notch signaling pathway"/>
    <property type="evidence" value="ECO:0007669"/>
    <property type="project" value="UniProtKB-ARBA"/>
</dbReference>
<dbReference type="FunFam" id="2.10.25.10:FF:000321">
    <property type="entry name" value="Protein delta homolog 1"/>
    <property type="match status" value="1"/>
</dbReference>
<keyword evidence="7" id="KW-0677">Repeat</keyword>
<comment type="subcellular location">
    <subcellularLocation>
        <location evidence="2">Cytoplasm</location>
    </subcellularLocation>
    <subcellularLocation>
        <location evidence="1">Membrane</location>
        <topology evidence="1">Single-pass type I membrane protein</topology>
    </subcellularLocation>
</comment>
<feature type="disulfide bond" evidence="14">
    <location>
        <begin position="565"/>
        <end position="574"/>
    </location>
</feature>
<dbReference type="PANTHER" id="PTHR24044">
    <property type="entry name" value="NOTCH LIGAND FAMILY MEMBER"/>
    <property type="match status" value="1"/>
</dbReference>
<evidence type="ECO:0000256" key="13">
    <source>
        <dbReference type="ARBA" id="ARBA00072386"/>
    </source>
</evidence>
<evidence type="ECO:0000256" key="14">
    <source>
        <dbReference type="PROSITE-ProRule" id="PRU00076"/>
    </source>
</evidence>
<evidence type="ECO:0000259" key="17">
    <source>
        <dbReference type="PROSITE" id="PS50026"/>
    </source>
</evidence>
<dbReference type="GO" id="GO:0016020">
    <property type="term" value="C:membrane"/>
    <property type="evidence" value="ECO:0007669"/>
    <property type="project" value="UniProtKB-SubCell"/>
</dbReference>
<comment type="caution">
    <text evidence="14">Lacks conserved residue(s) required for the propagation of feature annotation.</text>
</comment>
<dbReference type="HOGENOM" id="CLU_039179_0_1_1"/>
<feature type="compositionally biased region" description="Basic and acidic residues" evidence="15">
    <location>
        <begin position="310"/>
        <end position="328"/>
    </location>
</feature>
<accession>F7ICR0</accession>
<feature type="disulfide bond" evidence="14">
    <location>
        <begin position="375"/>
        <end position="384"/>
    </location>
</feature>
<keyword evidence="6" id="KW-0732">Signal</keyword>
<dbReference type="PROSITE" id="PS50026">
    <property type="entry name" value="EGF_3"/>
    <property type="match status" value="5"/>
</dbReference>
<evidence type="ECO:0000256" key="8">
    <source>
        <dbReference type="ARBA" id="ARBA00022989"/>
    </source>
</evidence>
<keyword evidence="5 16" id="KW-0812">Transmembrane</keyword>
<dbReference type="Pfam" id="PF21700">
    <property type="entry name" value="EGF_DL_JAG"/>
    <property type="match status" value="1"/>
</dbReference>
<protein>
    <recommendedName>
        <fullName evidence="13">Protein delta homolog 1</fullName>
    </recommendedName>
</protein>
<keyword evidence="11" id="KW-0325">Glycoprotein</keyword>
<dbReference type="PROSITE" id="PS01186">
    <property type="entry name" value="EGF_2"/>
    <property type="match status" value="4"/>
</dbReference>
<feature type="domain" description="EGF-like" evidence="17">
    <location>
        <begin position="352"/>
        <end position="385"/>
    </location>
</feature>
<evidence type="ECO:0000256" key="5">
    <source>
        <dbReference type="ARBA" id="ARBA00022692"/>
    </source>
</evidence>
<evidence type="ECO:0000256" key="16">
    <source>
        <dbReference type="SAM" id="Phobius"/>
    </source>
</evidence>
<dbReference type="InterPro" id="IPR001881">
    <property type="entry name" value="EGF-like_Ca-bd_dom"/>
</dbReference>
<keyword evidence="8 16" id="KW-1133">Transmembrane helix</keyword>
<dbReference type="InParanoid" id="F7IF43"/>
<feature type="compositionally biased region" description="Low complexity" evidence="15">
    <location>
        <begin position="274"/>
        <end position="307"/>
    </location>
</feature>
<feature type="compositionally biased region" description="Gly residues" evidence="15">
    <location>
        <begin position="249"/>
        <end position="259"/>
    </location>
</feature>